<dbReference type="Gene3D" id="1.25.40.20">
    <property type="entry name" value="Ankyrin repeat-containing domain"/>
    <property type="match status" value="1"/>
</dbReference>
<evidence type="ECO:0000313" key="2">
    <source>
        <dbReference type="EMBL" id="PSN65748.1"/>
    </source>
</evidence>
<feature type="compositionally biased region" description="Basic and acidic residues" evidence="1">
    <location>
        <begin position="126"/>
        <end position="136"/>
    </location>
</feature>
<evidence type="ECO:0008006" key="4">
    <source>
        <dbReference type="Google" id="ProtNLM"/>
    </source>
</evidence>
<dbReference type="Proteomes" id="UP000240883">
    <property type="component" value="Unassembled WGS sequence"/>
</dbReference>
<dbReference type="OrthoDB" id="3799861at2759"/>
<name>A0A2T2NL11_CORCC</name>
<feature type="compositionally biased region" description="Polar residues" evidence="1">
    <location>
        <begin position="137"/>
        <end position="148"/>
    </location>
</feature>
<sequence length="156" mass="17143">METTRWCNEKVVALLLSWGATVVGKKGVLTHPARLGRESLVKLLLDYGADMFEGDPDPFVSAIFLEHTSLFRLMMEKKGVLREEVGRQCLRKAQEDGLESMIELLREYGVNADEVLMDKYTVTKMDAGRDGERDAESVSNADSTSSSEPAGVVSGG</sequence>
<gene>
    <name evidence="2" type="ORF">BS50DRAFT_574277</name>
</gene>
<evidence type="ECO:0000256" key="1">
    <source>
        <dbReference type="SAM" id="MobiDB-lite"/>
    </source>
</evidence>
<dbReference type="SUPFAM" id="SSF48403">
    <property type="entry name" value="Ankyrin repeat"/>
    <property type="match status" value="1"/>
</dbReference>
<feature type="region of interest" description="Disordered" evidence="1">
    <location>
        <begin position="126"/>
        <end position="156"/>
    </location>
</feature>
<dbReference type="InterPro" id="IPR036770">
    <property type="entry name" value="Ankyrin_rpt-contain_sf"/>
</dbReference>
<keyword evidence="3" id="KW-1185">Reference proteome</keyword>
<dbReference type="EMBL" id="KZ678136">
    <property type="protein sequence ID" value="PSN65748.1"/>
    <property type="molecule type" value="Genomic_DNA"/>
</dbReference>
<reference evidence="2 3" key="1">
    <citation type="journal article" date="2018" name="Front. Microbiol.">
        <title>Genome-Wide Analysis of Corynespora cassiicola Leaf Fall Disease Putative Effectors.</title>
        <authorList>
            <person name="Lopez D."/>
            <person name="Ribeiro S."/>
            <person name="Label P."/>
            <person name="Fumanal B."/>
            <person name="Venisse J.S."/>
            <person name="Kohler A."/>
            <person name="de Oliveira R.R."/>
            <person name="Labutti K."/>
            <person name="Lipzen A."/>
            <person name="Lail K."/>
            <person name="Bauer D."/>
            <person name="Ohm R.A."/>
            <person name="Barry K.W."/>
            <person name="Spatafora J."/>
            <person name="Grigoriev I.V."/>
            <person name="Martin F.M."/>
            <person name="Pujade-Renaud V."/>
        </authorList>
    </citation>
    <scope>NUCLEOTIDE SEQUENCE [LARGE SCALE GENOMIC DNA]</scope>
    <source>
        <strain evidence="2 3">Philippines</strain>
    </source>
</reference>
<accession>A0A2T2NL11</accession>
<protein>
    <recommendedName>
        <fullName evidence="4">Ankyrin</fullName>
    </recommendedName>
</protein>
<proteinExistence type="predicted"/>
<dbReference type="AlphaFoldDB" id="A0A2T2NL11"/>
<evidence type="ECO:0000313" key="3">
    <source>
        <dbReference type="Proteomes" id="UP000240883"/>
    </source>
</evidence>
<organism evidence="2 3">
    <name type="scientific">Corynespora cassiicola Philippines</name>
    <dbReference type="NCBI Taxonomy" id="1448308"/>
    <lineage>
        <taxon>Eukaryota</taxon>
        <taxon>Fungi</taxon>
        <taxon>Dikarya</taxon>
        <taxon>Ascomycota</taxon>
        <taxon>Pezizomycotina</taxon>
        <taxon>Dothideomycetes</taxon>
        <taxon>Pleosporomycetidae</taxon>
        <taxon>Pleosporales</taxon>
        <taxon>Corynesporascaceae</taxon>
        <taxon>Corynespora</taxon>
    </lineage>
</organism>